<gene>
    <name evidence="1" type="ORF">IC609_14555</name>
</gene>
<dbReference type="AlphaFoldDB" id="A0A927FI00"/>
<dbReference type="NCBIfam" id="TIGR01725">
    <property type="entry name" value="phge_HK97_gp10"/>
    <property type="match status" value="1"/>
</dbReference>
<dbReference type="RefSeq" id="WP_191820264.1">
    <property type="nucleotide sequence ID" value="NZ_JACYFT010000004.1"/>
</dbReference>
<accession>A0A927FI00</accession>
<evidence type="ECO:0000313" key="2">
    <source>
        <dbReference type="Proteomes" id="UP000647424"/>
    </source>
</evidence>
<reference evidence="1" key="1">
    <citation type="submission" date="2020-09" db="EMBL/GenBank/DDBJ databases">
        <title>Genome seq and assembly of Limnohabitants sp.</title>
        <authorList>
            <person name="Chhetri G."/>
        </authorList>
    </citation>
    <scope>NUCLEOTIDE SEQUENCE</scope>
    <source>
        <strain evidence="1">JUR4</strain>
    </source>
</reference>
<evidence type="ECO:0000313" key="1">
    <source>
        <dbReference type="EMBL" id="MBD8051765.1"/>
    </source>
</evidence>
<name>A0A927FI00_9BURK</name>
<proteinExistence type="predicted"/>
<dbReference type="Pfam" id="PF04883">
    <property type="entry name" value="HK97-gp10_like"/>
    <property type="match status" value="1"/>
</dbReference>
<dbReference type="Proteomes" id="UP000647424">
    <property type="component" value="Unassembled WGS sequence"/>
</dbReference>
<organism evidence="1 2">
    <name type="scientific">Limnohabitans radicicola</name>
    <dbReference type="NCBI Taxonomy" id="2771427"/>
    <lineage>
        <taxon>Bacteria</taxon>
        <taxon>Pseudomonadati</taxon>
        <taxon>Pseudomonadota</taxon>
        <taxon>Betaproteobacteria</taxon>
        <taxon>Burkholderiales</taxon>
        <taxon>Comamonadaceae</taxon>
        <taxon>Limnohabitans</taxon>
    </lineage>
</organism>
<sequence>MLETQIDGLADLQKLLDQLPVNIEKKILRGALRAGQKVVLEQAKSHIHNVSGALAGSLRISTKAGKNGKISARVVAGNKTAYYAHMVEFGTAKHLIKPKNRKSLFIAGIMRELVHHPGSRKKPFMRPAVDAAAQESSQAMEAFKDYMRSRLNKELDKLPDEADGVTK</sequence>
<keyword evidence="2" id="KW-1185">Reference proteome</keyword>
<dbReference type="InterPro" id="IPR010064">
    <property type="entry name" value="HK97-gp10_tail"/>
</dbReference>
<protein>
    <submittedName>
        <fullName evidence="1">HK97 gp10 family phage protein</fullName>
    </submittedName>
</protein>
<comment type="caution">
    <text evidence="1">The sequence shown here is derived from an EMBL/GenBank/DDBJ whole genome shotgun (WGS) entry which is preliminary data.</text>
</comment>
<dbReference type="EMBL" id="JACYFT010000004">
    <property type="protein sequence ID" value="MBD8051765.1"/>
    <property type="molecule type" value="Genomic_DNA"/>
</dbReference>